<sequence>MTVEELQVDVARIALGVAQAHGFALGGGHALNLYGIVHRATEDVDLFTDVDGGVRAAGALVAQALRAAGLDVDVYGDDLGEVFGGLDDELVEFQITRDDAVMRLTLARFDRNRGTVVMDIGPVLHIEDVLGGKVAALATRAEPRDYIDVAGALRDYRRDQLVEFGLRADPALSDEDFAAAMDRLDRLADVVWQQLYGLTPRACATVRTAFADWPRSSG</sequence>
<keyword evidence="2" id="KW-1185">Reference proteome</keyword>
<evidence type="ECO:0000313" key="2">
    <source>
        <dbReference type="Proteomes" id="UP000660339"/>
    </source>
</evidence>
<reference evidence="1" key="1">
    <citation type="submission" date="2021-01" db="EMBL/GenBank/DDBJ databases">
        <title>Whole genome shotgun sequence of Catellatospora methionotrophica NBRC 14553.</title>
        <authorList>
            <person name="Komaki H."/>
            <person name="Tamura T."/>
        </authorList>
    </citation>
    <scope>NUCLEOTIDE SEQUENCE</scope>
    <source>
        <strain evidence="1">NBRC 14553</strain>
    </source>
</reference>
<comment type="caution">
    <text evidence="1">The sequence shown here is derived from an EMBL/GenBank/DDBJ whole genome shotgun (WGS) entry which is preliminary data.</text>
</comment>
<protein>
    <recommendedName>
        <fullName evidence="3">Nucleotidyl transferase AbiEii toxin, Type IV TA system</fullName>
    </recommendedName>
</protein>
<organism evidence="1 2">
    <name type="scientific">Catellatospora methionotrophica</name>
    <dbReference type="NCBI Taxonomy" id="121620"/>
    <lineage>
        <taxon>Bacteria</taxon>
        <taxon>Bacillati</taxon>
        <taxon>Actinomycetota</taxon>
        <taxon>Actinomycetes</taxon>
        <taxon>Micromonosporales</taxon>
        <taxon>Micromonosporaceae</taxon>
        <taxon>Catellatospora</taxon>
    </lineage>
</organism>
<dbReference type="InterPro" id="IPR043519">
    <property type="entry name" value="NT_sf"/>
</dbReference>
<gene>
    <name evidence="1" type="ORF">Cme02nite_27990</name>
</gene>
<dbReference type="InterPro" id="IPR014942">
    <property type="entry name" value="AbiEii"/>
</dbReference>
<name>A0A8J3L8V0_9ACTN</name>
<dbReference type="SUPFAM" id="SSF81301">
    <property type="entry name" value="Nucleotidyltransferase"/>
    <property type="match status" value="1"/>
</dbReference>
<dbReference type="Proteomes" id="UP000660339">
    <property type="component" value="Unassembled WGS sequence"/>
</dbReference>
<proteinExistence type="predicted"/>
<dbReference type="EMBL" id="BONJ01000013">
    <property type="protein sequence ID" value="GIG14467.1"/>
    <property type="molecule type" value="Genomic_DNA"/>
</dbReference>
<dbReference type="Pfam" id="PF08843">
    <property type="entry name" value="AbiEii"/>
    <property type="match status" value="1"/>
</dbReference>
<evidence type="ECO:0000313" key="1">
    <source>
        <dbReference type="EMBL" id="GIG14467.1"/>
    </source>
</evidence>
<accession>A0A8J3L8V0</accession>
<dbReference type="RefSeq" id="WP_166377773.1">
    <property type="nucleotide sequence ID" value="NZ_BAAATT010000007.1"/>
</dbReference>
<evidence type="ECO:0008006" key="3">
    <source>
        <dbReference type="Google" id="ProtNLM"/>
    </source>
</evidence>
<dbReference type="AlphaFoldDB" id="A0A8J3L8V0"/>